<feature type="binding site" evidence="2">
    <location>
        <position position="182"/>
    </location>
    <ligand>
        <name>ATP</name>
        <dbReference type="ChEBI" id="CHEBI:30616"/>
    </ligand>
</feature>
<dbReference type="GO" id="GO:0009030">
    <property type="term" value="F:thiamine-phosphate kinase activity"/>
    <property type="evidence" value="ECO:0007669"/>
    <property type="project" value="UniProtKB-UniRule"/>
</dbReference>
<dbReference type="HAMAP" id="MF_02128">
    <property type="entry name" value="TMP_kinase"/>
    <property type="match status" value="1"/>
</dbReference>
<feature type="binding site" evidence="2">
    <location>
        <position position="54"/>
    </location>
    <ligand>
        <name>Mg(2+)</name>
        <dbReference type="ChEBI" id="CHEBI:18420"/>
        <label>4</label>
    </ligand>
</feature>
<dbReference type="PANTHER" id="PTHR30270">
    <property type="entry name" value="THIAMINE-MONOPHOSPHATE KINASE"/>
    <property type="match status" value="1"/>
</dbReference>
<dbReference type="STRING" id="522772.Dacet_2993"/>
<dbReference type="eggNOG" id="COG0611">
    <property type="taxonomic scope" value="Bacteria"/>
</dbReference>
<keyword evidence="2 4" id="KW-0418">Kinase</keyword>
<keyword evidence="5" id="KW-1185">Reference proteome</keyword>
<dbReference type="InterPro" id="IPR036921">
    <property type="entry name" value="PurM-like_N_sf"/>
</dbReference>
<keyword evidence="2 4" id="KW-0808">Transferase</keyword>
<feature type="binding site" evidence="2">
    <location>
        <position position="14"/>
    </location>
    <ligand>
        <name>Mg(2+)</name>
        <dbReference type="ChEBI" id="CHEBI:18420"/>
        <label>3</label>
    </ligand>
</feature>
<dbReference type="InterPro" id="IPR016188">
    <property type="entry name" value="PurM-like_N"/>
</dbReference>
<dbReference type="Gene3D" id="3.90.650.10">
    <property type="entry name" value="PurM-like C-terminal domain"/>
    <property type="match status" value="1"/>
</dbReference>
<dbReference type="InterPro" id="IPR036676">
    <property type="entry name" value="PurM-like_C_sf"/>
</dbReference>
<dbReference type="EMBL" id="CP001968">
    <property type="protein sequence ID" value="ADD69743.1"/>
    <property type="molecule type" value="Genomic_DNA"/>
</dbReference>
<gene>
    <name evidence="2" type="primary">thiL</name>
    <name evidence="4" type="ordered locus">Dacet_2993</name>
</gene>
<feature type="binding site" evidence="2">
    <location>
        <position position="122"/>
    </location>
    <ligand>
        <name>ATP</name>
        <dbReference type="ChEBI" id="CHEBI:30616"/>
    </ligand>
</feature>
<dbReference type="Gene3D" id="3.30.1330.10">
    <property type="entry name" value="PurM-like, N-terminal domain"/>
    <property type="match status" value="1"/>
</dbReference>
<organism evidence="4 5">
    <name type="scientific">Denitrovibrio acetiphilus (strain DSM 12809 / NBRC 114555 / N2460)</name>
    <dbReference type="NCBI Taxonomy" id="522772"/>
    <lineage>
        <taxon>Bacteria</taxon>
        <taxon>Pseudomonadati</taxon>
        <taxon>Deferribacterota</taxon>
        <taxon>Deferribacteres</taxon>
        <taxon>Deferribacterales</taxon>
        <taxon>Geovibrionaceae</taxon>
        <taxon>Denitrovibrio</taxon>
    </lineage>
</organism>
<dbReference type="FunCoup" id="D4H739">
    <property type="interactions" value="369"/>
</dbReference>
<feature type="binding site" evidence="2">
    <location>
        <position position="278"/>
    </location>
    <ligand>
        <name>substrate</name>
    </ligand>
</feature>
<dbReference type="Pfam" id="PF00586">
    <property type="entry name" value="AIRS"/>
    <property type="match status" value="1"/>
</dbReference>
<protein>
    <recommendedName>
        <fullName evidence="2">Thiamine-monophosphate kinase</fullName>
        <shortName evidence="2">TMP kinase</shortName>
        <shortName evidence="2">Thiamine-phosphate kinase</shortName>
        <ecNumber evidence="2">2.7.4.16</ecNumber>
    </recommendedName>
</protein>
<comment type="function">
    <text evidence="2">Catalyzes the ATP-dependent phosphorylation of thiamine-monophosphate (TMP) to form thiamine-pyrophosphate (TPP), the active form of vitamin B1.</text>
</comment>
<dbReference type="NCBIfam" id="TIGR01379">
    <property type="entry name" value="thiL"/>
    <property type="match status" value="1"/>
</dbReference>
<dbReference type="InterPro" id="IPR006283">
    <property type="entry name" value="ThiL-like"/>
</dbReference>
<dbReference type="EC" id="2.7.4.16" evidence="2"/>
<dbReference type="PaxDb" id="522772-Dacet_2993"/>
<feature type="binding site" evidence="2">
    <location>
        <position position="97"/>
    </location>
    <ligand>
        <name>Mg(2+)</name>
        <dbReference type="ChEBI" id="CHEBI:18420"/>
        <label>1</label>
    </ligand>
</feature>
<feature type="binding site" evidence="2">
    <location>
        <position position="14"/>
    </location>
    <ligand>
        <name>Mg(2+)</name>
        <dbReference type="ChEBI" id="CHEBI:18420"/>
        <label>4</label>
    </ligand>
</feature>
<comment type="catalytic activity">
    <reaction evidence="2">
        <text>thiamine phosphate + ATP = thiamine diphosphate + ADP</text>
        <dbReference type="Rhea" id="RHEA:15913"/>
        <dbReference type="ChEBI" id="CHEBI:30616"/>
        <dbReference type="ChEBI" id="CHEBI:37575"/>
        <dbReference type="ChEBI" id="CHEBI:58937"/>
        <dbReference type="ChEBI" id="CHEBI:456216"/>
        <dbReference type="EC" id="2.7.4.16"/>
    </reaction>
</comment>
<name>D4H739_DENA2</name>
<evidence type="ECO:0000256" key="1">
    <source>
        <dbReference type="ARBA" id="ARBA00022977"/>
    </source>
</evidence>
<feature type="binding site" evidence="2">
    <location>
        <position position="227"/>
    </location>
    <ligand>
        <name>substrate</name>
    </ligand>
</feature>
<sequence>MLNNGGVTLGVGDDAALFGETLVAKDIMVEGVHFTKGAPFLHIMRKIVTANVSDIAAMGGTAEYGLLGIAIPEGYDVNAEDIVKPFEMYGVKLIGGDTTSSQDSLFVSVTIIGRKNQHVLQRSGANAGDVIYLSRPVGRVRELLEQELAGGDTYNHYLIKAETELGDLLGRTGLATSCIDVSDGVGRDASHIADKSGVCMVIEESRFPVEHLHVKGDAVMFALGSGEEFALLFTVAEKDISELEMLAPSAVRVGYVETGSGVYLEREQGRVDISEKGYEHTY</sequence>
<comment type="caution">
    <text evidence="2">Lacks conserved residue(s) required for the propagation of feature annotation.</text>
</comment>
<feature type="binding site" evidence="2">
    <location>
        <position position="54"/>
    </location>
    <ligand>
        <name>Mg(2+)</name>
        <dbReference type="ChEBI" id="CHEBI:18420"/>
        <label>3</label>
    </ligand>
</feature>
<feature type="binding site" evidence="2">
    <location>
        <position position="180"/>
    </location>
    <ligand>
        <name>Mg(2+)</name>
        <dbReference type="ChEBI" id="CHEBI:18420"/>
        <label>3</label>
    </ligand>
</feature>
<evidence type="ECO:0000313" key="4">
    <source>
        <dbReference type="EMBL" id="ADD69743.1"/>
    </source>
</evidence>
<proteinExistence type="inferred from homology"/>
<feature type="binding site" evidence="2">
    <location>
        <position position="26"/>
    </location>
    <ligand>
        <name>Mg(2+)</name>
        <dbReference type="ChEBI" id="CHEBI:18420"/>
        <label>1</label>
    </ligand>
</feature>
<dbReference type="KEGG" id="dap:Dacet_2993"/>
<dbReference type="InParanoid" id="D4H739"/>
<dbReference type="SUPFAM" id="SSF56042">
    <property type="entry name" value="PurM C-terminal domain-like"/>
    <property type="match status" value="1"/>
</dbReference>
<evidence type="ECO:0000256" key="2">
    <source>
        <dbReference type="HAMAP-Rule" id="MF_02128"/>
    </source>
</evidence>
<comment type="miscellaneous">
    <text evidence="2">Reaction mechanism of ThiL seems to utilize a direct, inline transfer of the gamma-phosphate of ATP to TMP rather than a phosphorylated enzyme intermediate.</text>
</comment>
<comment type="similarity">
    <text evidence="2">Belongs to the thiamine-monophosphate kinase family.</text>
</comment>
<keyword evidence="1 2" id="KW-0784">Thiamine biosynthesis</keyword>
<dbReference type="PANTHER" id="PTHR30270:SF0">
    <property type="entry name" value="THIAMINE-MONOPHOSPHATE KINASE"/>
    <property type="match status" value="1"/>
</dbReference>
<keyword evidence="2" id="KW-0067">ATP-binding</keyword>
<reference evidence="4 5" key="1">
    <citation type="journal article" date="2010" name="Stand. Genomic Sci.">
        <title>Complete genome sequence of Denitrovibrio acetiphilus type strain (N2460).</title>
        <authorList>
            <person name="Kiss H."/>
            <person name="Lang E."/>
            <person name="Lapidus A."/>
            <person name="Copeland A."/>
            <person name="Nolan M."/>
            <person name="Glavina Del Rio T."/>
            <person name="Chen F."/>
            <person name="Lucas S."/>
            <person name="Tice H."/>
            <person name="Cheng J.F."/>
            <person name="Han C."/>
            <person name="Goodwin L."/>
            <person name="Pitluck S."/>
            <person name="Liolios K."/>
            <person name="Pati A."/>
            <person name="Ivanova N."/>
            <person name="Mavromatis K."/>
            <person name="Chen A."/>
            <person name="Palaniappan K."/>
            <person name="Land M."/>
            <person name="Hauser L."/>
            <person name="Chang Y.J."/>
            <person name="Jeffries C.D."/>
            <person name="Detter J.C."/>
            <person name="Brettin T."/>
            <person name="Spring S."/>
            <person name="Rohde M."/>
            <person name="Goker M."/>
            <person name="Woyke T."/>
            <person name="Bristow J."/>
            <person name="Eisen J.A."/>
            <person name="Markowitz V."/>
            <person name="Hugenholtz P."/>
            <person name="Kyrpides N.C."/>
            <person name="Klenk H.P."/>
        </authorList>
    </citation>
    <scope>NUCLEOTIDE SEQUENCE [LARGE SCALE GENOMIC DNA]</scope>
    <source>
        <strain evidence="5">DSM 12809 / NBRC 114555 / N2460</strain>
    </source>
</reference>
<dbReference type="Proteomes" id="UP000002012">
    <property type="component" value="Chromosome"/>
</dbReference>
<evidence type="ECO:0000313" key="5">
    <source>
        <dbReference type="Proteomes" id="UP000002012"/>
    </source>
</evidence>
<dbReference type="HOGENOM" id="CLU_046964_1_1_0"/>
<comment type="pathway">
    <text evidence="2">Cofactor biosynthesis; thiamine diphosphate biosynthesis; thiamine diphosphate from thiamine phosphate: step 1/1.</text>
</comment>
<keyword evidence="2" id="KW-0460">Magnesium</keyword>
<feature type="binding site" evidence="2">
    <location>
        <position position="33"/>
    </location>
    <ligand>
        <name>substrate</name>
    </ligand>
</feature>
<evidence type="ECO:0000259" key="3">
    <source>
        <dbReference type="Pfam" id="PF00586"/>
    </source>
</evidence>
<feature type="binding site" evidence="2">
    <location>
        <begin position="96"/>
        <end position="97"/>
    </location>
    <ligand>
        <name>ATP</name>
        <dbReference type="ChEBI" id="CHEBI:30616"/>
    </ligand>
</feature>
<dbReference type="AlphaFoldDB" id="D4H739"/>
<dbReference type="GO" id="GO:0005524">
    <property type="term" value="F:ATP binding"/>
    <property type="evidence" value="ECO:0007669"/>
    <property type="project" value="UniProtKB-UniRule"/>
</dbReference>
<dbReference type="UniPathway" id="UPA00060">
    <property type="reaction ID" value="UER00142"/>
</dbReference>
<dbReference type="CDD" id="cd02194">
    <property type="entry name" value="ThiL"/>
    <property type="match status" value="1"/>
</dbReference>
<dbReference type="SUPFAM" id="SSF55326">
    <property type="entry name" value="PurM N-terminal domain-like"/>
    <property type="match status" value="1"/>
</dbReference>
<keyword evidence="2" id="KW-0547">Nucleotide-binding</keyword>
<keyword evidence="2" id="KW-0479">Metal-binding</keyword>
<accession>D4H739</accession>
<feature type="binding site" evidence="2">
    <location>
        <position position="54"/>
    </location>
    <ligand>
        <name>Mg(2+)</name>
        <dbReference type="ChEBI" id="CHEBI:18420"/>
        <label>2</label>
    </ligand>
</feature>
<dbReference type="GO" id="GO:0000287">
    <property type="term" value="F:magnesium ion binding"/>
    <property type="evidence" value="ECO:0007669"/>
    <property type="project" value="UniProtKB-UniRule"/>
</dbReference>
<dbReference type="GO" id="GO:0009229">
    <property type="term" value="P:thiamine diphosphate biosynthetic process"/>
    <property type="evidence" value="ECO:0007669"/>
    <property type="project" value="UniProtKB-UniRule"/>
</dbReference>
<feature type="binding site" evidence="2">
    <location>
        <position position="26"/>
    </location>
    <ligand>
        <name>Mg(2+)</name>
        <dbReference type="ChEBI" id="CHEBI:18420"/>
        <label>2</label>
    </ligand>
</feature>
<feature type="binding site" evidence="2">
    <location>
        <position position="183"/>
    </location>
    <ligand>
        <name>Mg(2+)</name>
        <dbReference type="ChEBI" id="CHEBI:18420"/>
        <label>5</label>
    </ligand>
</feature>
<feature type="domain" description="PurM-like N-terminal" evidence="3">
    <location>
        <begin position="12"/>
        <end position="114"/>
    </location>
</feature>
<dbReference type="PIRSF" id="PIRSF005303">
    <property type="entry name" value="Thiam_monoph_kin"/>
    <property type="match status" value="1"/>
</dbReference>
<dbReference type="GO" id="GO:0009228">
    <property type="term" value="P:thiamine biosynthetic process"/>
    <property type="evidence" value="ECO:0007669"/>
    <property type="project" value="UniProtKB-KW"/>
</dbReference>